<dbReference type="EMBL" id="KL363260">
    <property type="protein sequence ID" value="KFD50025.1"/>
    <property type="molecule type" value="Genomic_DNA"/>
</dbReference>
<sequence length="60" mass="6971">MEESGIRSVERLARENCENANIQTIRVVPANQLDLHYFNCSQFERPLGKYSSDNDTLLQR</sequence>
<protein>
    <submittedName>
        <fullName evidence="1">Uncharacterized protein</fullName>
    </submittedName>
</protein>
<organism evidence="1 2">
    <name type="scientific">Trichuris suis</name>
    <name type="common">pig whipworm</name>
    <dbReference type="NCBI Taxonomy" id="68888"/>
    <lineage>
        <taxon>Eukaryota</taxon>
        <taxon>Metazoa</taxon>
        <taxon>Ecdysozoa</taxon>
        <taxon>Nematoda</taxon>
        <taxon>Enoplea</taxon>
        <taxon>Dorylaimia</taxon>
        <taxon>Trichinellida</taxon>
        <taxon>Trichuridae</taxon>
        <taxon>Trichuris</taxon>
    </lineage>
</organism>
<dbReference type="AlphaFoldDB" id="A0A085LYH9"/>
<name>A0A085LYH9_9BILA</name>
<keyword evidence="2" id="KW-1185">Reference proteome</keyword>
<gene>
    <name evidence="1" type="ORF">M513_09118</name>
</gene>
<evidence type="ECO:0000313" key="1">
    <source>
        <dbReference type="EMBL" id="KFD50025.1"/>
    </source>
</evidence>
<reference evidence="1 2" key="1">
    <citation type="journal article" date="2014" name="Nat. Genet.">
        <title>Genome and transcriptome of the porcine whipworm Trichuris suis.</title>
        <authorList>
            <person name="Jex A.R."/>
            <person name="Nejsum P."/>
            <person name="Schwarz E.M."/>
            <person name="Hu L."/>
            <person name="Young N.D."/>
            <person name="Hall R.S."/>
            <person name="Korhonen P.K."/>
            <person name="Liao S."/>
            <person name="Thamsborg S."/>
            <person name="Xia J."/>
            <person name="Xu P."/>
            <person name="Wang S."/>
            <person name="Scheerlinck J.P."/>
            <person name="Hofmann A."/>
            <person name="Sternberg P.W."/>
            <person name="Wang J."/>
            <person name="Gasser R.B."/>
        </authorList>
    </citation>
    <scope>NUCLEOTIDE SEQUENCE [LARGE SCALE GENOMIC DNA]</scope>
    <source>
        <strain evidence="1">DCEP-RM93M</strain>
    </source>
</reference>
<dbReference type="Proteomes" id="UP000030764">
    <property type="component" value="Unassembled WGS sequence"/>
</dbReference>
<proteinExistence type="predicted"/>
<accession>A0A085LYH9</accession>
<evidence type="ECO:0000313" key="2">
    <source>
        <dbReference type="Proteomes" id="UP000030764"/>
    </source>
</evidence>